<dbReference type="GO" id="GO:0045259">
    <property type="term" value="C:proton-transporting ATP synthase complex"/>
    <property type="evidence" value="ECO:0007669"/>
    <property type="project" value="UniProtKB-KW"/>
</dbReference>
<dbReference type="Gene3D" id="1.20.5.620">
    <property type="entry name" value="F1F0 ATP synthase subunit B, membrane domain"/>
    <property type="match status" value="1"/>
</dbReference>
<dbReference type="OrthoDB" id="5373033at2"/>
<evidence type="ECO:0000256" key="13">
    <source>
        <dbReference type="RuleBase" id="RU003848"/>
    </source>
</evidence>
<dbReference type="HAMAP" id="MF_01398">
    <property type="entry name" value="ATP_synth_b_bprime"/>
    <property type="match status" value="1"/>
</dbReference>
<name>I0EU45_HELCM</name>
<dbReference type="GO" id="GO:0016787">
    <property type="term" value="F:hydrolase activity"/>
    <property type="evidence" value="ECO:0007669"/>
    <property type="project" value="UniProtKB-KW"/>
</dbReference>
<evidence type="ECO:0000313" key="16">
    <source>
        <dbReference type="Proteomes" id="UP000005013"/>
    </source>
</evidence>
<keyword evidence="14" id="KW-0175">Coiled coil</keyword>
<accession>I0EU45</accession>
<evidence type="ECO:0000256" key="3">
    <source>
        <dbReference type="ARBA" id="ARBA00022692"/>
    </source>
</evidence>
<dbReference type="NCBIfam" id="NF006292">
    <property type="entry name" value="PRK08475.1"/>
    <property type="match status" value="1"/>
</dbReference>
<evidence type="ECO:0000256" key="2">
    <source>
        <dbReference type="ARBA" id="ARBA00022547"/>
    </source>
</evidence>
<evidence type="ECO:0000256" key="6">
    <source>
        <dbReference type="ARBA" id="ARBA00023065"/>
    </source>
</evidence>
<dbReference type="PATRIC" id="fig|1163745.3.peg.1554"/>
<keyword evidence="4 12" id="KW-0375">Hydrogen ion transport</keyword>
<dbReference type="EMBL" id="CP003481">
    <property type="protein sequence ID" value="AFI06464.1"/>
    <property type="molecule type" value="Genomic_DNA"/>
</dbReference>
<reference evidence="15 16" key="1">
    <citation type="journal article" date="2013" name="PLoS ONE">
        <title>Sequence Divergence and Conservation in Genomes ofHelicobacter cetorum Strains from a Dolphin and a Whale.</title>
        <authorList>
            <person name="Kersulyte D."/>
            <person name="Rossi M."/>
            <person name="Berg D.E."/>
        </authorList>
    </citation>
    <scope>NUCLEOTIDE SEQUENCE [LARGE SCALE GENOMIC DNA]</scope>
    <source>
        <strain evidence="15 16">MIT 99-5656</strain>
    </source>
</reference>
<evidence type="ECO:0000256" key="5">
    <source>
        <dbReference type="ARBA" id="ARBA00022989"/>
    </source>
</evidence>
<organism evidence="15 16">
    <name type="scientific">Helicobacter cetorum (strain ATCC BAA-540 / CCUG 52418 / MIT 99-5656)</name>
    <dbReference type="NCBI Taxonomy" id="1163745"/>
    <lineage>
        <taxon>Bacteria</taxon>
        <taxon>Pseudomonadati</taxon>
        <taxon>Campylobacterota</taxon>
        <taxon>Epsilonproteobacteria</taxon>
        <taxon>Campylobacterales</taxon>
        <taxon>Helicobacteraceae</taxon>
        <taxon>Helicobacter</taxon>
    </lineage>
</organism>
<keyword evidence="5 12" id="KW-1133">Transmembrane helix</keyword>
<keyword evidence="3 12" id="KW-0812">Transmembrane</keyword>
<evidence type="ECO:0000256" key="9">
    <source>
        <dbReference type="ARBA" id="ARBA00025198"/>
    </source>
</evidence>
<dbReference type="STRING" id="1163745.HCD_07365"/>
<keyword evidence="16" id="KW-1185">Reference proteome</keyword>
<dbReference type="RefSeq" id="WP_014659945.1">
    <property type="nucleotide sequence ID" value="NC_017735.1"/>
</dbReference>
<evidence type="ECO:0000256" key="12">
    <source>
        <dbReference type="HAMAP-Rule" id="MF_01398"/>
    </source>
</evidence>
<dbReference type="KEGG" id="hcm:HCD_07365"/>
<keyword evidence="2 12" id="KW-0138">CF(0)</keyword>
<evidence type="ECO:0000256" key="1">
    <source>
        <dbReference type="ARBA" id="ARBA00022448"/>
    </source>
</evidence>
<comment type="subcellular location">
    <subcellularLocation>
        <location evidence="12">Cell inner membrane</location>
        <topology evidence="12">Single-pass membrane protein</topology>
    </subcellularLocation>
    <subcellularLocation>
        <location evidence="11">Endomembrane system</location>
        <topology evidence="11">Single-pass membrane protein</topology>
    </subcellularLocation>
</comment>
<sequence length="173" mass="19685">MCLTKNGVAVGLLAVLSPLCGAELDISQTDIIERSLNFLLFVGILWYFLAQKMRAFFRSKSLEVSKCLEEIQTQLKASKDNKKKLLKELEQAKEKAELIVSDANKEAYTITQKYELQTKIDVENLIKNSKALMDLEIKKVKRELVEGVFKGLKESKKVSFSPQDCVNILKQRL</sequence>
<dbReference type="GO" id="GO:0012505">
    <property type="term" value="C:endomembrane system"/>
    <property type="evidence" value="ECO:0007669"/>
    <property type="project" value="UniProtKB-SubCell"/>
</dbReference>
<proteinExistence type="inferred from homology"/>
<keyword evidence="6 12" id="KW-0406">Ion transport</keyword>
<keyword evidence="1 12" id="KW-0813">Transport</keyword>
<keyword evidence="12" id="KW-1003">Cell membrane</keyword>
<evidence type="ECO:0000256" key="14">
    <source>
        <dbReference type="SAM" id="Coils"/>
    </source>
</evidence>
<evidence type="ECO:0000256" key="10">
    <source>
        <dbReference type="ARBA" id="ARBA00025614"/>
    </source>
</evidence>
<evidence type="ECO:0000256" key="7">
    <source>
        <dbReference type="ARBA" id="ARBA00023136"/>
    </source>
</evidence>
<dbReference type="AlphaFoldDB" id="I0EU45"/>
<comment type="similarity">
    <text evidence="12 13">Belongs to the ATPase B chain family.</text>
</comment>
<feature type="coiled-coil region" evidence="14">
    <location>
        <begin position="68"/>
        <end position="106"/>
    </location>
</feature>
<dbReference type="eggNOG" id="COG0711">
    <property type="taxonomic scope" value="Bacteria"/>
</dbReference>
<dbReference type="HOGENOM" id="CLU_129781_1_0_7"/>
<evidence type="ECO:0000256" key="4">
    <source>
        <dbReference type="ARBA" id="ARBA00022781"/>
    </source>
</evidence>
<keyword evidence="12" id="KW-0997">Cell inner membrane</keyword>
<evidence type="ECO:0000256" key="11">
    <source>
        <dbReference type="ARBA" id="ARBA00037847"/>
    </source>
</evidence>
<protein>
    <recommendedName>
        <fullName evidence="12">ATP synthase subunit b</fullName>
    </recommendedName>
    <alternativeName>
        <fullName evidence="12">ATP synthase F(0) sector subunit b</fullName>
    </alternativeName>
    <alternativeName>
        <fullName evidence="12">ATPase subunit I</fullName>
    </alternativeName>
    <alternativeName>
        <fullName evidence="12">F-type ATPase subunit b</fullName>
        <shortName evidence="12">F-ATPase subunit b</shortName>
    </alternativeName>
</protein>
<dbReference type="SUPFAM" id="SSF81573">
    <property type="entry name" value="F1F0 ATP synthase subunit B, membrane domain"/>
    <property type="match status" value="1"/>
</dbReference>
<dbReference type="InterPro" id="IPR028987">
    <property type="entry name" value="ATP_synth_B-like_membr_sf"/>
</dbReference>
<evidence type="ECO:0000256" key="8">
    <source>
        <dbReference type="ARBA" id="ARBA00023310"/>
    </source>
</evidence>
<comment type="subunit">
    <text evidence="12">F-type ATPases have 2 components, F(1) - the catalytic core - and F(0) - the membrane proton channel. F(1) has five subunits: alpha(3), beta(3), gamma(1), delta(1), epsilon(1). F(0) has three main subunits: a(1), b(2) and c(10-14). The alpha and beta chains form an alternating ring which encloses part of the gamma chain. F(1) is attached to F(0) by a central stalk formed by the gamma and epsilon chains, while a peripheral stalk is formed by the delta and b chains.</text>
</comment>
<keyword evidence="15" id="KW-0378">Hydrolase</keyword>
<keyword evidence="8 12" id="KW-0066">ATP synthesis</keyword>
<dbReference type="InterPro" id="IPR002146">
    <property type="entry name" value="ATP_synth_b/b'su_bac/chlpt"/>
</dbReference>
<comment type="function">
    <text evidence="10">Component of the F(0) channel, it forms part of the peripheral stalk, linking F(1) to F(0). The b'-subunit is a diverged and duplicated form of b found in plants and photosynthetic bacteria.</text>
</comment>
<evidence type="ECO:0000313" key="15">
    <source>
        <dbReference type="EMBL" id="AFI06464.1"/>
    </source>
</evidence>
<comment type="function">
    <text evidence="9 12">F(1)F(0) ATP synthase produces ATP from ADP in the presence of a proton or sodium gradient. F-type ATPases consist of two structural domains, F(1) containing the extramembraneous catalytic core and F(0) containing the membrane proton channel, linked together by a central stalk and a peripheral stalk. During catalysis, ATP synthesis in the catalytic domain of F(1) is coupled via a rotary mechanism of the central stalk subunits to proton translocation.</text>
</comment>
<gene>
    <name evidence="12" type="primary">atpF</name>
    <name evidence="15" type="ordered locus">HCD_07365</name>
</gene>
<feature type="transmembrane region" description="Helical" evidence="12">
    <location>
        <begin position="31"/>
        <end position="50"/>
    </location>
</feature>
<dbReference type="Proteomes" id="UP000005013">
    <property type="component" value="Chromosome"/>
</dbReference>
<dbReference type="CDD" id="cd06503">
    <property type="entry name" value="ATP-synt_Fo_b"/>
    <property type="match status" value="1"/>
</dbReference>
<dbReference type="GO" id="GO:0046933">
    <property type="term" value="F:proton-transporting ATP synthase activity, rotational mechanism"/>
    <property type="evidence" value="ECO:0007669"/>
    <property type="project" value="UniProtKB-UniRule"/>
</dbReference>
<keyword evidence="7 12" id="KW-0472">Membrane</keyword>
<dbReference type="GO" id="GO:0005886">
    <property type="term" value="C:plasma membrane"/>
    <property type="evidence" value="ECO:0007669"/>
    <property type="project" value="UniProtKB-SubCell"/>
</dbReference>
<dbReference type="Pfam" id="PF00430">
    <property type="entry name" value="ATP-synt_B"/>
    <property type="match status" value="1"/>
</dbReference>